<keyword evidence="2" id="KW-0472">Membrane</keyword>
<feature type="transmembrane region" description="Helical" evidence="2">
    <location>
        <begin position="95"/>
        <end position="121"/>
    </location>
</feature>
<protein>
    <recommendedName>
        <fullName evidence="5">Mid2 domain-containing protein</fullName>
    </recommendedName>
</protein>
<evidence type="ECO:0000313" key="3">
    <source>
        <dbReference type="EMBL" id="KAK9417626.1"/>
    </source>
</evidence>
<comment type="caution">
    <text evidence="3">The sequence shown here is derived from an EMBL/GenBank/DDBJ whole genome shotgun (WGS) entry which is preliminary data.</text>
</comment>
<keyword evidence="2" id="KW-1133">Transmembrane helix</keyword>
<name>A0ABR2UTK5_9PEZI</name>
<feature type="region of interest" description="Disordered" evidence="1">
    <location>
        <begin position="39"/>
        <end position="66"/>
    </location>
</feature>
<reference evidence="3 4" key="1">
    <citation type="journal article" date="2024" name="J. Plant Pathol.">
        <title>Sequence and assembly of the genome of Seiridium unicorne, isolate CBS 538.82, causal agent of cypress canker disease.</title>
        <authorList>
            <person name="Scali E."/>
            <person name="Rocca G.D."/>
            <person name="Danti R."/>
            <person name="Garbelotto M."/>
            <person name="Barberini S."/>
            <person name="Baroncelli R."/>
            <person name="Emiliani G."/>
        </authorList>
    </citation>
    <scope>NUCLEOTIDE SEQUENCE [LARGE SCALE GENOMIC DNA]</scope>
    <source>
        <strain evidence="3 4">BM-138-508</strain>
    </source>
</reference>
<accession>A0ABR2UTK5</accession>
<evidence type="ECO:0000313" key="4">
    <source>
        <dbReference type="Proteomes" id="UP001408356"/>
    </source>
</evidence>
<keyword evidence="4" id="KW-1185">Reference proteome</keyword>
<evidence type="ECO:0008006" key="5">
    <source>
        <dbReference type="Google" id="ProtNLM"/>
    </source>
</evidence>
<dbReference type="EMBL" id="JARVKF010000396">
    <property type="protein sequence ID" value="KAK9417626.1"/>
    <property type="molecule type" value="Genomic_DNA"/>
</dbReference>
<gene>
    <name evidence="3" type="ORF">SUNI508_01383</name>
</gene>
<feature type="region of interest" description="Disordered" evidence="1">
    <location>
        <begin position="190"/>
        <end position="213"/>
    </location>
</feature>
<keyword evidence="2" id="KW-0812">Transmembrane</keyword>
<sequence>MDVTHALIWDARDGWEHNLHKHISTSKDQSLLQKKTNPTAINATTPPVHPDRPPPPPPLVTSTPTSAAITSPITPVVTSPIASADASDSPSMGTIVLRIAIGSVAAFIIVPALAVVAYLYIRRWRNQSKKYGSIDDDESQDEYGRSLSGTRHKYHDEIQLKDYEAEGKPSFEEVGPLAEPASAVHVFPAASRQPSIGGNTQALGSGTIRSSGT</sequence>
<evidence type="ECO:0000256" key="2">
    <source>
        <dbReference type="SAM" id="Phobius"/>
    </source>
</evidence>
<evidence type="ECO:0000256" key="1">
    <source>
        <dbReference type="SAM" id="MobiDB-lite"/>
    </source>
</evidence>
<dbReference type="Proteomes" id="UP001408356">
    <property type="component" value="Unassembled WGS sequence"/>
</dbReference>
<feature type="compositionally biased region" description="Polar residues" evidence="1">
    <location>
        <begin position="192"/>
        <end position="213"/>
    </location>
</feature>
<proteinExistence type="predicted"/>
<organism evidence="3 4">
    <name type="scientific">Seiridium unicorne</name>
    <dbReference type="NCBI Taxonomy" id="138068"/>
    <lineage>
        <taxon>Eukaryota</taxon>
        <taxon>Fungi</taxon>
        <taxon>Dikarya</taxon>
        <taxon>Ascomycota</taxon>
        <taxon>Pezizomycotina</taxon>
        <taxon>Sordariomycetes</taxon>
        <taxon>Xylariomycetidae</taxon>
        <taxon>Amphisphaeriales</taxon>
        <taxon>Sporocadaceae</taxon>
        <taxon>Seiridium</taxon>
    </lineage>
</organism>